<sequence length="886" mass="96332">MCLPDGPCLYASKANKCESTLALSPSHPAYIEPLVSFPPLQRPGPLVAPDDGRGMEDGVDGLVAKKQRREGSGEVEEEKGGWRGGREAAGGAKQTLEEESEGSMALPPSSAVSSFFSLPPSHRPFSVHSHPPEPGPCREGTGGGKEQRPDPSQRQIAQMSASLKSEAVPVPSQPPPPPPLPTHHGRTEQQPHMQPKPRHHRTPPPPHALAHHPGPHLPQPHQQQQPLPRWEQSLASLGHDPSFSQPQASELPHRAVIEPTQRSTAIATIHYSMTGPLPPSLPPTLPPPTPSSGPAYPHRVHQQPWNSSSFPQRDHSHAHSSRGEAQPQRLHPPGAFQTQQPLPPPHPSHTAAASRGPVRPISTPGHAEWQYVDPSWLKPDPAPCPPSTAASSLFPSLSLLPPPYHQANHPRAGAGTTGERGAGDHADTYSLGEESFQDFQSPDAPFEAFSFPGNAKGGGDDETKGPNASMAEWSSGSKKLTEATTQAQEPRLGNLEKVPSLVLQALDQKLSQVPAWDERITKEKLEQLGGVVMVDSSPVLSSDARNDAIHKYAPKDFHIKCQFCLKSFNGKNALRNFELHAIFWELYLAHPALLLPSTQADSKVEKEHGGLYPCNSIARDVVVYMESRKPVLCNNQRKVWKLQGELFHDTNRFQGRAWLQIPNGYTWESCKLANVPSMDSIICCISSKNLKQYDTLRFGLSDFNIYTYPLPLCICSLPSPPTFSDSSIAVPTSSVGTTPESSLPAITATVSTRIPGLSLVGKEGEREGEGREEEDEGETAGKENEVGGGREGENEGREGEEEEGEEEGKEGRARSWTWHSRRPAHGCAKKGYDKDDTIISASTQCMLNLIDSSSEVAKLFFNMSRLSADGKEMVFDRVMARLKSSA</sequence>
<comment type="caution">
    <text evidence="2">The sequence shown here is derived from an EMBL/GenBank/DDBJ whole genome shotgun (WGS) entry which is preliminary data.</text>
</comment>
<reference evidence="2 3" key="1">
    <citation type="submission" date="2019-01" db="EMBL/GenBank/DDBJ databases">
        <title>Nuclear Genome Assembly of the Microalgal Biofuel strain Nannochloropsis salina CCMP1776.</title>
        <authorList>
            <person name="Hovde B."/>
        </authorList>
    </citation>
    <scope>NUCLEOTIDE SEQUENCE [LARGE SCALE GENOMIC DNA]</scope>
    <source>
        <strain evidence="2 3">CCMP1776</strain>
    </source>
</reference>
<proteinExistence type="predicted"/>
<feature type="compositionally biased region" description="Pro residues" evidence="1">
    <location>
        <begin position="276"/>
        <end position="291"/>
    </location>
</feature>
<name>A0A4D9D0E1_9STRA</name>
<feature type="compositionally biased region" description="Low complexity" evidence="1">
    <location>
        <begin position="387"/>
        <end position="399"/>
    </location>
</feature>
<protein>
    <submittedName>
        <fullName evidence="2">Uncharacterized protein</fullName>
    </submittedName>
</protein>
<dbReference type="Proteomes" id="UP000355283">
    <property type="component" value="Unassembled WGS sequence"/>
</dbReference>
<feature type="compositionally biased region" description="Polar residues" evidence="1">
    <location>
        <begin position="152"/>
        <end position="163"/>
    </location>
</feature>
<evidence type="ECO:0000256" key="1">
    <source>
        <dbReference type="SAM" id="MobiDB-lite"/>
    </source>
</evidence>
<dbReference type="OrthoDB" id="10412045at2759"/>
<organism evidence="2 3">
    <name type="scientific">Nannochloropsis salina CCMP1776</name>
    <dbReference type="NCBI Taxonomy" id="1027361"/>
    <lineage>
        <taxon>Eukaryota</taxon>
        <taxon>Sar</taxon>
        <taxon>Stramenopiles</taxon>
        <taxon>Ochrophyta</taxon>
        <taxon>Eustigmatophyceae</taxon>
        <taxon>Eustigmatales</taxon>
        <taxon>Monodopsidaceae</taxon>
        <taxon>Microchloropsis</taxon>
        <taxon>Microchloropsis salina</taxon>
    </lineage>
</organism>
<gene>
    <name evidence="2" type="ORF">NSK_005315</name>
</gene>
<dbReference type="EMBL" id="SDOX01000040">
    <property type="protein sequence ID" value="TFJ83383.1"/>
    <property type="molecule type" value="Genomic_DNA"/>
</dbReference>
<feature type="compositionally biased region" description="Polar residues" evidence="1">
    <location>
        <begin position="472"/>
        <end position="488"/>
    </location>
</feature>
<evidence type="ECO:0000313" key="3">
    <source>
        <dbReference type="Proteomes" id="UP000355283"/>
    </source>
</evidence>
<feature type="region of interest" description="Disordered" evidence="1">
    <location>
        <begin position="756"/>
        <end position="817"/>
    </location>
</feature>
<keyword evidence="3" id="KW-1185">Reference proteome</keyword>
<feature type="region of interest" description="Disordered" evidence="1">
    <location>
        <begin position="63"/>
        <end position="491"/>
    </location>
</feature>
<feature type="compositionally biased region" description="Acidic residues" evidence="1">
    <location>
        <begin position="798"/>
        <end position="808"/>
    </location>
</feature>
<feature type="compositionally biased region" description="Low complexity" evidence="1">
    <location>
        <begin position="219"/>
        <end position="229"/>
    </location>
</feature>
<accession>A0A4D9D0E1</accession>
<feature type="compositionally biased region" description="Basic and acidic residues" evidence="1">
    <location>
        <begin position="779"/>
        <end position="797"/>
    </location>
</feature>
<dbReference type="AlphaFoldDB" id="A0A4D9D0E1"/>
<evidence type="ECO:0000313" key="2">
    <source>
        <dbReference type="EMBL" id="TFJ83383.1"/>
    </source>
</evidence>
<feature type="compositionally biased region" description="Pro residues" evidence="1">
    <location>
        <begin position="171"/>
        <end position="181"/>
    </location>
</feature>